<protein>
    <submittedName>
        <fullName evidence="1">Uncharacterized protein</fullName>
    </submittedName>
</protein>
<evidence type="ECO:0000313" key="1">
    <source>
        <dbReference type="EMBL" id="GAA4487127.1"/>
    </source>
</evidence>
<proteinExistence type="predicted"/>
<organism evidence="1 2">
    <name type="scientific">Microbacterium panaciterrae</name>
    <dbReference type="NCBI Taxonomy" id="985759"/>
    <lineage>
        <taxon>Bacteria</taxon>
        <taxon>Bacillati</taxon>
        <taxon>Actinomycetota</taxon>
        <taxon>Actinomycetes</taxon>
        <taxon>Micrococcales</taxon>
        <taxon>Microbacteriaceae</taxon>
        <taxon>Microbacterium</taxon>
    </lineage>
</organism>
<evidence type="ECO:0000313" key="2">
    <source>
        <dbReference type="Proteomes" id="UP001500731"/>
    </source>
</evidence>
<name>A0ABP8PJS8_9MICO</name>
<gene>
    <name evidence="1" type="ORF">GCM10023171_24320</name>
</gene>
<comment type="caution">
    <text evidence="1">The sequence shown here is derived from an EMBL/GenBank/DDBJ whole genome shotgun (WGS) entry which is preliminary data.</text>
</comment>
<keyword evidence="2" id="KW-1185">Reference proteome</keyword>
<dbReference type="EMBL" id="BAABGP010000017">
    <property type="protein sequence ID" value="GAA4487127.1"/>
    <property type="molecule type" value="Genomic_DNA"/>
</dbReference>
<sequence length="74" mass="8077">MLALGDDLPHVVSQIYAAVRTDPIVDQVHTQLCIEKVAGEGFEVDGRQGTKVIVRHTITVPHKLAGRCYIPGSR</sequence>
<accession>A0ABP8PJS8</accession>
<dbReference type="Proteomes" id="UP001500731">
    <property type="component" value="Unassembled WGS sequence"/>
</dbReference>
<reference evidence="2" key="1">
    <citation type="journal article" date="2019" name="Int. J. Syst. Evol. Microbiol.">
        <title>The Global Catalogue of Microorganisms (GCM) 10K type strain sequencing project: providing services to taxonomists for standard genome sequencing and annotation.</title>
        <authorList>
            <consortium name="The Broad Institute Genomics Platform"/>
            <consortium name="The Broad Institute Genome Sequencing Center for Infectious Disease"/>
            <person name="Wu L."/>
            <person name="Ma J."/>
        </authorList>
    </citation>
    <scope>NUCLEOTIDE SEQUENCE [LARGE SCALE GENOMIC DNA]</scope>
    <source>
        <strain evidence="2">JCM 17839</strain>
    </source>
</reference>